<evidence type="ECO:0000256" key="6">
    <source>
        <dbReference type="ARBA" id="ARBA00023155"/>
    </source>
</evidence>
<dbReference type="InterPro" id="IPR017970">
    <property type="entry name" value="Homeobox_CS"/>
</dbReference>
<dbReference type="Pfam" id="PF01852">
    <property type="entry name" value="START"/>
    <property type="match status" value="1"/>
</dbReference>
<dbReference type="Pfam" id="PF25797">
    <property type="entry name" value="PDF2_C"/>
    <property type="match status" value="1"/>
</dbReference>
<feature type="coiled-coil region" evidence="11">
    <location>
        <begin position="138"/>
        <end position="165"/>
    </location>
</feature>
<dbReference type="InterPro" id="IPR009057">
    <property type="entry name" value="Homeodomain-like_sf"/>
</dbReference>
<gene>
    <name evidence="16" type="primary">LOC115737453</name>
</gene>
<dbReference type="KEGG" id="rarg:115737453"/>
<proteinExistence type="inferred from homology"/>
<feature type="DNA-binding region" description="Homeobox" evidence="9">
    <location>
        <begin position="38"/>
        <end position="97"/>
    </location>
</feature>
<dbReference type="OrthoDB" id="6159439at2759"/>
<evidence type="ECO:0000256" key="11">
    <source>
        <dbReference type="SAM" id="Coils"/>
    </source>
</evidence>
<evidence type="ECO:0000256" key="10">
    <source>
        <dbReference type="RuleBase" id="RU000682"/>
    </source>
</evidence>
<keyword evidence="8 9" id="KW-0539">Nucleus</keyword>
<dbReference type="CDD" id="cd08875">
    <property type="entry name" value="START_ArGLABRA2_like"/>
    <property type="match status" value="1"/>
</dbReference>
<evidence type="ECO:0000256" key="8">
    <source>
        <dbReference type="ARBA" id="ARBA00023242"/>
    </source>
</evidence>
<evidence type="ECO:0000313" key="15">
    <source>
        <dbReference type="Proteomes" id="UP000827889"/>
    </source>
</evidence>
<keyword evidence="4 11" id="KW-0175">Coiled coil</keyword>
<evidence type="ECO:0000256" key="7">
    <source>
        <dbReference type="ARBA" id="ARBA00023163"/>
    </source>
</evidence>
<dbReference type="InterPro" id="IPR042160">
    <property type="entry name" value="HD-Zip_IV"/>
</dbReference>
<dbReference type="GO" id="GO:0000981">
    <property type="term" value="F:DNA-binding transcription factor activity, RNA polymerase II-specific"/>
    <property type="evidence" value="ECO:0007669"/>
    <property type="project" value="InterPro"/>
</dbReference>
<feature type="domain" description="START" evidence="14">
    <location>
        <begin position="224"/>
        <end position="458"/>
    </location>
</feature>
<evidence type="ECO:0000256" key="3">
    <source>
        <dbReference type="ARBA" id="ARBA00023015"/>
    </source>
</evidence>
<dbReference type="InterPro" id="IPR057993">
    <property type="entry name" value="HD-Zip_IV_C"/>
</dbReference>
<evidence type="ECO:0000256" key="9">
    <source>
        <dbReference type="PROSITE-ProRule" id="PRU00108"/>
    </source>
</evidence>
<dbReference type="RefSeq" id="XP_030525432.1">
    <property type="nucleotide sequence ID" value="XM_030669572.2"/>
</dbReference>
<feature type="region of interest" description="Disordered" evidence="12">
    <location>
        <begin position="653"/>
        <end position="673"/>
    </location>
</feature>
<dbReference type="SUPFAM" id="SSF55961">
    <property type="entry name" value="Bet v1-like"/>
    <property type="match status" value="2"/>
</dbReference>
<dbReference type="PROSITE" id="PS00027">
    <property type="entry name" value="HOMEOBOX_1"/>
    <property type="match status" value="1"/>
</dbReference>
<feature type="compositionally biased region" description="Low complexity" evidence="12">
    <location>
        <begin position="656"/>
        <end position="673"/>
    </location>
</feature>
<dbReference type="PANTHER" id="PTHR45654:SF9">
    <property type="entry name" value="HOMEOBOX-LEUCINE ZIPPER PROTEIN HDG10-RELATED"/>
    <property type="match status" value="1"/>
</dbReference>
<evidence type="ECO:0000256" key="5">
    <source>
        <dbReference type="ARBA" id="ARBA00023125"/>
    </source>
</evidence>
<evidence type="ECO:0000256" key="2">
    <source>
        <dbReference type="ARBA" id="ARBA00006789"/>
    </source>
</evidence>
<organism evidence="15 16">
    <name type="scientific">Rhodamnia argentea</name>
    <dbReference type="NCBI Taxonomy" id="178133"/>
    <lineage>
        <taxon>Eukaryota</taxon>
        <taxon>Viridiplantae</taxon>
        <taxon>Streptophyta</taxon>
        <taxon>Embryophyta</taxon>
        <taxon>Tracheophyta</taxon>
        <taxon>Spermatophyta</taxon>
        <taxon>Magnoliopsida</taxon>
        <taxon>eudicotyledons</taxon>
        <taxon>Gunneridae</taxon>
        <taxon>Pentapetalae</taxon>
        <taxon>rosids</taxon>
        <taxon>malvids</taxon>
        <taxon>Myrtales</taxon>
        <taxon>Myrtaceae</taxon>
        <taxon>Myrtoideae</taxon>
        <taxon>Myrteae</taxon>
        <taxon>Australasian group</taxon>
        <taxon>Rhodamnia</taxon>
    </lineage>
</organism>
<protein>
    <submittedName>
        <fullName evidence="16">Homeobox-leucine zipper protein ROC8-like</fullName>
    </submittedName>
</protein>
<dbReference type="PROSITE" id="PS50071">
    <property type="entry name" value="HOMEOBOX_2"/>
    <property type="match status" value="1"/>
</dbReference>
<keyword evidence="5 9" id="KW-0238">DNA-binding</keyword>
<dbReference type="FunFam" id="1.10.10.60:FF:000229">
    <property type="entry name" value="Homeobox-leucine zipper protein HDG1"/>
    <property type="match status" value="1"/>
</dbReference>
<dbReference type="Pfam" id="PF00046">
    <property type="entry name" value="Homeodomain"/>
    <property type="match status" value="1"/>
</dbReference>
<dbReference type="Proteomes" id="UP000827889">
    <property type="component" value="Chromosome 2"/>
</dbReference>
<dbReference type="CDD" id="cd00086">
    <property type="entry name" value="homeodomain"/>
    <property type="match status" value="1"/>
</dbReference>
<evidence type="ECO:0000256" key="4">
    <source>
        <dbReference type="ARBA" id="ARBA00023054"/>
    </source>
</evidence>
<dbReference type="InterPro" id="IPR002913">
    <property type="entry name" value="START_lipid-bd_dom"/>
</dbReference>
<dbReference type="GO" id="GO:0003677">
    <property type="term" value="F:DNA binding"/>
    <property type="evidence" value="ECO:0007669"/>
    <property type="project" value="UniProtKB-UniRule"/>
</dbReference>
<sequence length="727" mass="80502">MADSGGSGGSGEEHEHRLGSHPSPSPNPSSSSRKGKGKTKTYHRHTPHQTQRLEAFFKDFPHPDENQRRQLSRELGLDPQQIKFWFQNKRTQRKTQNERSDNTALRAENERIHCENLAIMEALKSVICPACGGPPLGEEERQCNLEKLKMENVQLKEEHAKASNILAKYIGKPFSHIESLLPGPRSSAEVSTASVPSHRVSVRNVDFQVSPINTASSSPLKVIPGTEMANTVEITAHAMDELIKVVRMKDQLWIESPLDGRYILHHDTYEQMFSRNYRFRGFGARLETSKESVLVTMEPSSLVSIFLDVSKWADMFHTIVTKASSIPVLEEETQVNHRTHLQLIHAQMHVLSPLVPARDVYFLRRCQQIELGKWVIVDVSYNHMKDDASPYNTWRLPSGCVIQAMRDGCSKVTWVEHVEVEDKNQAHKLFRDLVCGSLTYGAERWAITLQRMCERFAYTMLDDALTHDAVEAGITSSPVIVVPEGRRNVMKLAHRMVKNFCASLSMSGKLDFPHLSEVNNSGVRVCVRKSEEPGQPSGTIVSAATTLWLPLVPQVVFNYFRDENTRVQWDVLCNGNSVQEIARIQSGTHRGNAISIIQSSLHAENLLLLQESSIDPLTCMVVYAPIDSTAIAIALSGGDTSTVQILPSGFTISSDGRPNPGSRPSTSTSPSKPAAAAGTLLTVAFQILVSTPSGLEQLNVESVATVNTLISATVQKIKAALNCSAPE</sequence>
<dbReference type="InterPro" id="IPR001356">
    <property type="entry name" value="HD"/>
</dbReference>
<dbReference type="GO" id="GO:0008289">
    <property type="term" value="F:lipid binding"/>
    <property type="evidence" value="ECO:0007669"/>
    <property type="project" value="InterPro"/>
</dbReference>
<dbReference type="Gene3D" id="3.30.530.20">
    <property type="match status" value="1"/>
</dbReference>
<evidence type="ECO:0000256" key="1">
    <source>
        <dbReference type="ARBA" id="ARBA00004123"/>
    </source>
</evidence>
<dbReference type="Gene3D" id="1.10.10.60">
    <property type="entry name" value="Homeodomain-like"/>
    <property type="match status" value="1"/>
</dbReference>
<dbReference type="GeneID" id="115737453"/>
<dbReference type="GO" id="GO:0005634">
    <property type="term" value="C:nucleus"/>
    <property type="evidence" value="ECO:0007669"/>
    <property type="project" value="UniProtKB-SubCell"/>
</dbReference>
<dbReference type="AlphaFoldDB" id="A0A8B8NSD1"/>
<keyword evidence="15" id="KW-1185">Reference proteome</keyword>
<evidence type="ECO:0000256" key="12">
    <source>
        <dbReference type="SAM" id="MobiDB-lite"/>
    </source>
</evidence>
<feature type="compositionally biased region" description="Gly residues" evidence="12">
    <location>
        <begin position="1"/>
        <end position="10"/>
    </location>
</feature>
<dbReference type="PROSITE" id="PS50848">
    <property type="entry name" value="START"/>
    <property type="match status" value="1"/>
</dbReference>
<feature type="domain" description="Homeobox" evidence="13">
    <location>
        <begin position="36"/>
        <end position="96"/>
    </location>
</feature>
<accession>A0A8B8NSD1</accession>
<comment type="similarity">
    <text evidence="2">Belongs to the HD-ZIP homeobox family. Class IV subfamily.</text>
</comment>
<keyword evidence="7" id="KW-0804">Transcription</keyword>
<dbReference type="SMART" id="SM00234">
    <property type="entry name" value="START"/>
    <property type="match status" value="1"/>
</dbReference>
<evidence type="ECO:0000259" key="13">
    <source>
        <dbReference type="PROSITE" id="PS50071"/>
    </source>
</evidence>
<reference evidence="15" key="1">
    <citation type="submission" date="2025-05" db="UniProtKB">
        <authorList>
            <consortium name="RefSeq"/>
        </authorList>
    </citation>
    <scope>NUCLEOTIDE SEQUENCE [LARGE SCALE GENOMIC DNA]</scope>
</reference>
<reference evidence="16" key="2">
    <citation type="submission" date="2025-08" db="UniProtKB">
        <authorList>
            <consortium name="RefSeq"/>
        </authorList>
    </citation>
    <scope>IDENTIFICATION</scope>
    <source>
        <tissue evidence="16">Leaf</tissue>
    </source>
</reference>
<comment type="subcellular location">
    <subcellularLocation>
        <location evidence="1 9 10">Nucleus</location>
    </subcellularLocation>
</comment>
<keyword evidence="3" id="KW-0805">Transcription regulation</keyword>
<dbReference type="SMART" id="SM00389">
    <property type="entry name" value="HOX"/>
    <property type="match status" value="1"/>
</dbReference>
<dbReference type="PANTHER" id="PTHR45654">
    <property type="entry name" value="HOMEOBOX-LEUCINE ZIPPER PROTEIN MERISTEM L1"/>
    <property type="match status" value="1"/>
</dbReference>
<evidence type="ECO:0000313" key="16">
    <source>
        <dbReference type="RefSeq" id="XP_030525432.1"/>
    </source>
</evidence>
<name>A0A8B8NSD1_9MYRT</name>
<feature type="region of interest" description="Disordered" evidence="12">
    <location>
        <begin position="1"/>
        <end position="49"/>
    </location>
</feature>
<keyword evidence="6 9" id="KW-0371">Homeobox</keyword>
<evidence type="ECO:0000259" key="14">
    <source>
        <dbReference type="PROSITE" id="PS50848"/>
    </source>
</evidence>
<dbReference type="SUPFAM" id="SSF46689">
    <property type="entry name" value="Homeodomain-like"/>
    <property type="match status" value="1"/>
</dbReference>
<dbReference type="InterPro" id="IPR023393">
    <property type="entry name" value="START-like_dom_sf"/>
</dbReference>
<feature type="compositionally biased region" description="Basic residues" evidence="12">
    <location>
        <begin position="33"/>
        <end position="47"/>
    </location>
</feature>